<protein>
    <submittedName>
        <fullName evidence="6">VIT family protein</fullName>
    </submittedName>
</protein>
<organism evidence="6 7">
    <name type="scientific">Microbacterium oxydans</name>
    <dbReference type="NCBI Taxonomy" id="82380"/>
    <lineage>
        <taxon>Bacteria</taxon>
        <taxon>Bacillati</taxon>
        <taxon>Actinomycetota</taxon>
        <taxon>Actinomycetes</taxon>
        <taxon>Micrococcales</taxon>
        <taxon>Microbacteriaceae</taxon>
        <taxon>Microbacterium</taxon>
    </lineage>
</organism>
<proteinExistence type="predicted"/>
<dbReference type="Proteomes" id="UP000033725">
    <property type="component" value="Unassembled WGS sequence"/>
</dbReference>
<comment type="caution">
    <text evidence="6">The sequence shown here is derived from an EMBL/GenBank/DDBJ whole genome shotgun (WGS) entry which is preliminary data.</text>
</comment>
<dbReference type="Pfam" id="PF01988">
    <property type="entry name" value="VIT1"/>
    <property type="match status" value="1"/>
</dbReference>
<evidence type="ECO:0000256" key="4">
    <source>
        <dbReference type="ARBA" id="ARBA00023136"/>
    </source>
</evidence>
<dbReference type="GO" id="GO:0030026">
    <property type="term" value="P:intracellular manganese ion homeostasis"/>
    <property type="evidence" value="ECO:0007669"/>
    <property type="project" value="InterPro"/>
</dbReference>
<dbReference type="EMBL" id="JYIV01000030">
    <property type="protein sequence ID" value="KJL18357.1"/>
    <property type="molecule type" value="Genomic_DNA"/>
</dbReference>
<reference evidence="6 7" key="1">
    <citation type="submission" date="2015-02" db="EMBL/GenBank/DDBJ databases">
        <title>Draft genome sequences of ten Microbacterium spp. with emphasis on heavy metal contaminated environments.</title>
        <authorList>
            <person name="Corretto E."/>
        </authorList>
    </citation>
    <scope>NUCLEOTIDE SEQUENCE [LARGE SCALE GENOMIC DNA]</scope>
    <source>
        <strain evidence="6 7">BEL163</strain>
    </source>
</reference>
<dbReference type="InterPro" id="IPR008217">
    <property type="entry name" value="Ccc1_fam"/>
</dbReference>
<keyword evidence="3 5" id="KW-1133">Transmembrane helix</keyword>
<evidence type="ECO:0000313" key="7">
    <source>
        <dbReference type="Proteomes" id="UP000033725"/>
    </source>
</evidence>
<gene>
    <name evidence="6" type="ORF">RN51_03189</name>
</gene>
<dbReference type="GO" id="GO:0012505">
    <property type="term" value="C:endomembrane system"/>
    <property type="evidence" value="ECO:0007669"/>
    <property type="project" value="UniProtKB-SubCell"/>
</dbReference>
<evidence type="ECO:0000256" key="3">
    <source>
        <dbReference type="ARBA" id="ARBA00022989"/>
    </source>
</evidence>
<dbReference type="AlphaFoldDB" id="A0A0F0KBR5"/>
<evidence type="ECO:0000256" key="5">
    <source>
        <dbReference type="SAM" id="Phobius"/>
    </source>
</evidence>
<name>A0A0F0KBR5_9MICO</name>
<comment type="subcellular location">
    <subcellularLocation>
        <location evidence="1">Endomembrane system</location>
        <topology evidence="1">Multi-pass membrane protein</topology>
    </subcellularLocation>
</comment>
<dbReference type="PATRIC" id="fig|82380.10.peg.3196"/>
<dbReference type="GO" id="GO:0005384">
    <property type="term" value="F:manganese ion transmembrane transporter activity"/>
    <property type="evidence" value="ECO:0007669"/>
    <property type="project" value="InterPro"/>
</dbReference>
<keyword evidence="4 5" id="KW-0472">Membrane</keyword>
<evidence type="ECO:0000256" key="1">
    <source>
        <dbReference type="ARBA" id="ARBA00004127"/>
    </source>
</evidence>
<feature type="transmembrane region" description="Helical" evidence="5">
    <location>
        <begin position="49"/>
        <end position="67"/>
    </location>
</feature>
<keyword evidence="2 5" id="KW-0812">Transmembrane</keyword>
<evidence type="ECO:0000256" key="2">
    <source>
        <dbReference type="ARBA" id="ARBA00022692"/>
    </source>
</evidence>
<sequence length="73" mass="7395">MLPLLTILLPPVDLRVPITFIVVVLALALTGFVSAKTGGNPAARPTERVVVGGALALSATFALGSLLRTTGNA</sequence>
<evidence type="ECO:0000313" key="6">
    <source>
        <dbReference type="EMBL" id="KJL18357.1"/>
    </source>
</evidence>
<accession>A0A0F0KBR5</accession>
<feature type="transmembrane region" description="Helical" evidence="5">
    <location>
        <begin position="16"/>
        <end position="37"/>
    </location>
</feature>
<dbReference type="RefSeq" id="WP_052674754.1">
    <property type="nucleotide sequence ID" value="NZ_JYIV01000030.1"/>
</dbReference>